<evidence type="ECO:0000313" key="3">
    <source>
        <dbReference type="Proteomes" id="UP000266301"/>
    </source>
</evidence>
<dbReference type="PANTHER" id="PTHR43630:SF2">
    <property type="entry name" value="GLYCOSYLTRANSFERASE"/>
    <property type="match status" value="1"/>
</dbReference>
<reference evidence="2 3" key="1">
    <citation type="journal article" date="2019" name="Int. J. Syst. Evol. Microbiol.">
        <title>Clostridium fermenticellae sp. nov., isolated from the mud in a fermentation cellar for the production of the Chinese liquor, baijiu.</title>
        <authorList>
            <person name="Xu P.X."/>
            <person name="Chai L.J."/>
            <person name="Qiu T."/>
            <person name="Zhang X.J."/>
            <person name="Lu Z.M."/>
            <person name="Xiao C."/>
            <person name="Wang S.T."/>
            <person name="Shen C.H."/>
            <person name="Shi J.S."/>
            <person name="Xu Z.H."/>
        </authorList>
    </citation>
    <scope>NUCLEOTIDE SEQUENCE [LARGE SCALE GENOMIC DNA]</scope>
    <source>
        <strain evidence="2 3">JN500901</strain>
    </source>
</reference>
<dbReference type="CDD" id="cd02511">
    <property type="entry name" value="Beta4Glucosyltransferase"/>
    <property type="match status" value="1"/>
</dbReference>
<dbReference type="InterPro" id="IPR001173">
    <property type="entry name" value="Glyco_trans_2-like"/>
</dbReference>
<dbReference type="Proteomes" id="UP000266301">
    <property type="component" value="Chromosome"/>
</dbReference>
<dbReference type="SUPFAM" id="SSF53448">
    <property type="entry name" value="Nucleotide-diphospho-sugar transferases"/>
    <property type="match status" value="1"/>
</dbReference>
<dbReference type="SMART" id="SM00028">
    <property type="entry name" value="TPR"/>
    <property type="match status" value="4"/>
</dbReference>
<accession>A0A386H259</accession>
<dbReference type="InterPro" id="IPR029044">
    <property type="entry name" value="Nucleotide-diphossugar_trans"/>
</dbReference>
<sequence>MADQISLCMIVKNEEKDLPRCLESIKNLVDEIIIVDTGSTDSTIDIAKNYGAKVYYFKWCDDFSRARNESLKYATKDWILIMDADDEFAQDDKQKFNELKDKLDVSKTYFFETVCYFGMAKGNNISINLNPRLFKNNYGYSYKGVIHNQLINSDHPINGICESIRIYHYGYLDNEILNKKKNERNIKILKKEIEKDPQNKFNYFNIGTEYSSINDEKKALENYYKAYDKFNPSTGFAPKLIEKIVISNYNLKRFDTSIEFIETGIKYYPEFTDLYYLKGLVLEMQHKPTMAIEVFEKCLKLGEAPFMLKCMYGTGTFKASYELSKIYLYLKDYDMAYKYSVDTLRFKSDYLVPLYNITHILKKKNTPIDKFKQIIENFFHDIKNQYQIIADLFYMEGYYDIALEYIDRYSSENTPEDLAFFKIKCLIRSKKFEECIKYTEGVSEENLYYFQISMYRIICFLVLGKYDFAHGTIRQFYLERNDHNKKIINVYNELISIFEGKETSILSEDENEKEYTSAIFEVFEILLANMEFDKFEKSLELLNLISDKSVLLQLGKLYYKYGYRDMAKKEILRSIKMFDLIDSESLDILKSCI</sequence>
<feature type="domain" description="Glycosyltransferase 2-like" evidence="1">
    <location>
        <begin position="6"/>
        <end position="99"/>
    </location>
</feature>
<dbReference type="RefSeq" id="WP_119970704.1">
    <property type="nucleotide sequence ID" value="NZ_CP032416.1"/>
</dbReference>
<keyword evidence="2" id="KW-0808">Transferase</keyword>
<dbReference type="EMBL" id="CP032416">
    <property type="protein sequence ID" value="AYD39787.1"/>
    <property type="molecule type" value="Genomic_DNA"/>
</dbReference>
<dbReference type="OrthoDB" id="9815923at2"/>
<dbReference type="Pfam" id="PF13181">
    <property type="entry name" value="TPR_8"/>
    <property type="match status" value="1"/>
</dbReference>
<dbReference type="AlphaFoldDB" id="A0A386H259"/>
<keyword evidence="3" id="KW-1185">Reference proteome</keyword>
<dbReference type="PANTHER" id="PTHR43630">
    <property type="entry name" value="POLY-BETA-1,6-N-ACETYL-D-GLUCOSAMINE SYNTHASE"/>
    <property type="match status" value="1"/>
</dbReference>
<dbReference type="InterPro" id="IPR011990">
    <property type="entry name" value="TPR-like_helical_dom_sf"/>
</dbReference>
<evidence type="ECO:0000259" key="1">
    <source>
        <dbReference type="Pfam" id="PF00535"/>
    </source>
</evidence>
<dbReference type="Pfam" id="PF00535">
    <property type="entry name" value="Glycos_transf_2"/>
    <property type="match status" value="1"/>
</dbReference>
<gene>
    <name evidence="2" type="ORF">D4Z93_04345</name>
</gene>
<dbReference type="InterPro" id="IPR019734">
    <property type="entry name" value="TPR_rpt"/>
</dbReference>
<proteinExistence type="predicted"/>
<dbReference type="KEGG" id="cfer:D4Z93_04345"/>
<dbReference type="Gene3D" id="3.90.550.10">
    <property type="entry name" value="Spore Coat Polysaccharide Biosynthesis Protein SpsA, Chain A"/>
    <property type="match status" value="1"/>
</dbReference>
<evidence type="ECO:0000313" key="2">
    <source>
        <dbReference type="EMBL" id="AYD39787.1"/>
    </source>
</evidence>
<name>A0A386H259_9CLOT</name>
<protein>
    <submittedName>
        <fullName evidence="2">Glycosyltransferase</fullName>
    </submittedName>
</protein>
<dbReference type="SUPFAM" id="SSF48452">
    <property type="entry name" value="TPR-like"/>
    <property type="match status" value="2"/>
</dbReference>
<dbReference type="Gene3D" id="1.25.40.1040">
    <property type="match status" value="1"/>
</dbReference>
<dbReference type="Gene3D" id="1.25.40.10">
    <property type="entry name" value="Tetratricopeptide repeat domain"/>
    <property type="match status" value="1"/>
</dbReference>
<dbReference type="GO" id="GO:0016740">
    <property type="term" value="F:transferase activity"/>
    <property type="evidence" value="ECO:0007669"/>
    <property type="project" value="UniProtKB-KW"/>
</dbReference>
<organism evidence="2 3">
    <name type="scientific">Clostridium fermenticellae</name>
    <dbReference type="NCBI Taxonomy" id="2068654"/>
    <lineage>
        <taxon>Bacteria</taxon>
        <taxon>Bacillati</taxon>
        <taxon>Bacillota</taxon>
        <taxon>Clostridia</taxon>
        <taxon>Eubacteriales</taxon>
        <taxon>Clostridiaceae</taxon>
        <taxon>Clostridium</taxon>
    </lineage>
</organism>